<accession>A0ABR2C3Y1</accession>
<dbReference type="PANTHER" id="PTHR47723">
    <property type="entry name" value="OS05G0353850 PROTEIN"/>
    <property type="match status" value="1"/>
</dbReference>
<dbReference type="InterPro" id="IPR002156">
    <property type="entry name" value="RNaseH_domain"/>
</dbReference>
<keyword evidence="3" id="KW-1185">Reference proteome</keyword>
<dbReference type="Proteomes" id="UP001472677">
    <property type="component" value="Unassembled WGS sequence"/>
</dbReference>
<dbReference type="SUPFAM" id="SSF53098">
    <property type="entry name" value="Ribonuclease H-like"/>
    <property type="match status" value="1"/>
</dbReference>
<gene>
    <name evidence="2" type="ORF">V6N12_008848</name>
</gene>
<dbReference type="Pfam" id="PF13456">
    <property type="entry name" value="RVT_3"/>
    <property type="match status" value="1"/>
</dbReference>
<protein>
    <recommendedName>
        <fullName evidence="1">RNase H type-1 domain-containing protein</fullName>
    </recommendedName>
</protein>
<evidence type="ECO:0000313" key="2">
    <source>
        <dbReference type="EMBL" id="KAK8514132.1"/>
    </source>
</evidence>
<dbReference type="PROSITE" id="PS51257">
    <property type="entry name" value="PROKAR_LIPOPROTEIN"/>
    <property type="match status" value="1"/>
</dbReference>
<evidence type="ECO:0000313" key="3">
    <source>
        <dbReference type="Proteomes" id="UP001472677"/>
    </source>
</evidence>
<organism evidence="2 3">
    <name type="scientific">Hibiscus sabdariffa</name>
    <name type="common">roselle</name>
    <dbReference type="NCBI Taxonomy" id="183260"/>
    <lineage>
        <taxon>Eukaryota</taxon>
        <taxon>Viridiplantae</taxon>
        <taxon>Streptophyta</taxon>
        <taxon>Embryophyta</taxon>
        <taxon>Tracheophyta</taxon>
        <taxon>Spermatophyta</taxon>
        <taxon>Magnoliopsida</taxon>
        <taxon>eudicotyledons</taxon>
        <taxon>Gunneridae</taxon>
        <taxon>Pentapetalae</taxon>
        <taxon>rosids</taxon>
        <taxon>malvids</taxon>
        <taxon>Malvales</taxon>
        <taxon>Malvaceae</taxon>
        <taxon>Malvoideae</taxon>
        <taxon>Hibiscus</taxon>
    </lineage>
</organism>
<reference evidence="2 3" key="1">
    <citation type="journal article" date="2024" name="G3 (Bethesda)">
        <title>Genome assembly of Hibiscus sabdariffa L. provides insights into metabolisms of medicinal natural products.</title>
        <authorList>
            <person name="Kim T."/>
        </authorList>
    </citation>
    <scope>NUCLEOTIDE SEQUENCE [LARGE SCALE GENOMIC DNA]</scope>
    <source>
        <strain evidence="2">TK-2024</strain>
        <tissue evidence="2">Old leaves</tissue>
    </source>
</reference>
<proteinExistence type="predicted"/>
<dbReference type="CDD" id="cd06222">
    <property type="entry name" value="RNase_H_like"/>
    <property type="match status" value="1"/>
</dbReference>
<feature type="domain" description="RNase H type-1" evidence="1">
    <location>
        <begin position="8"/>
        <end position="71"/>
    </location>
</feature>
<evidence type="ECO:0000259" key="1">
    <source>
        <dbReference type="Pfam" id="PF13456"/>
    </source>
</evidence>
<dbReference type="InterPro" id="IPR053151">
    <property type="entry name" value="RNase_H-like"/>
</dbReference>
<dbReference type="EMBL" id="JBBPBM010000067">
    <property type="protein sequence ID" value="KAK8514132.1"/>
    <property type="molecule type" value="Genomic_DNA"/>
</dbReference>
<dbReference type="InterPro" id="IPR012337">
    <property type="entry name" value="RNaseH-like_sf"/>
</dbReference>
<dbReference type="InterPro" id="IPR044730">
    <property type="entry name" value="RNase_H-like_dom_plant"/>
</dbReference>
<sequence>MAGLYKLNTDGAPVSSTALASCGGVVRNCNGEWSLGFCRFVGICSVLEVELWDVLEDLRLTWDAGFRCIMFG</sequence>
<dbReference type="PANTHER" id="PTHR47723:SF19">
    <property type="entry name" value="POLYNUCLEOTIDYL TRANSFERASE, RIBONUCLEASE H-LIKE SUPERFAMILY PROTEIN"/>
    <property type="match status" value="1"/>
</dbReference>
<name>A0ABR2C3Y1_9ROSI</name>
<comment type="caution">
    <text evidence="2">The sequence shown here is derived from an EMBL/GenBank/DDBJ whole genome shotgun (WGS) entry which is preliminary data.</text>
</comment>